<sequence>MVVDICCFVKDSIANLDMSGDKAPLVAWKQNCNVMLCALKWLGLLCKSRLAKLVLLLTGRVVLLADVALAYLDMHFADDLKPHDVQGGPVLFLPQLLNVLTVQFLHMKPVPPECAREMQATLASYLLLSGLAEKLRDLFGRAEIRGLKFFDGASPLPVLLLRAMCFLETLVSAYRMQEAMHEQVLDIFRSTELFGVVGILVSILLSEGRREKGAKLPQTVVSLCMQALRILNTIAGIDLGTLQKTLGAGQQQEFYHLLVSLLDYCTGRLPASLTKPGAGQAEESDLLHETVVLLGFYCLEEPRNQTILCYGEGQALLARLANLPLHYFMDERGKAILFPTILASCFKSEQNLEVLRTEMNLSLVRNFLAAQMEGDEVSADGLPALACRFPRTLWQDALGFFGEPAPEVPAV</sequence>
<reference evidence="1" key="1">
    <citation type="submission" date="2023-08" db="EMBL/GenBank/DDBJ databases">
        <authorList>
            <person name="Chen Y."/>
            <person name="Shah S."/>
            <person name="Dougan E. K."/>
            <person name="Thang M."/>
            <person name="Chan C."/>
        </authorList>
    </citation>
    <scope>NUCLEOTIDE SEQUENCE</scope>
</reference>
<keyword evidence="2" id="KW-1185">Reference proteome</keyword>
<name>A0AA36HLB5_9DINO</name>
<dbReference type="PANTHER" id="PTHR31434:SF2">
    <property type="entry name" value="S PHASE CYCLIN A-ASSOCIATED PROTEIN IN THE ENDOPLASMIC RETICULUM"/>
    <property type="match status" value="1"/>
</dbReference>
<dbReference type="EMBL" id="CAUJNA010000066">
    <property type="protein sequence ID" value="CAJ1371284.1"/>
    <property type="molecule type" value="Genomic_DNA"/>
</dbReference>
<accession>A0AA36HLB5</accession>
<dbReference type="PANTHER" id="PTHR31434">
    <property type="entry name" value="S PHASE CYCLIN A-ASSOCIATED PROTEIN IN THE ENDOPLASMIC RETICULUM"/>
    <property type="match status" value="1"/>
</dbReference>
<evidence type="ECO:0000313" key="1">
    <source>
        <dbReference type="EMBL" id="CAJ1371284.1"/>
    </source>
</evidence>
<organism evidence="1 2">
    <name type="scientific">Effrenium voratum</name>
    <dbReference type="NCBI Taxonomy" id="2562239"/>
    <lineage>
        <taxon>Eukaryota</taxon>
        <taxon>Sar</taxon>
        <taxon>Alveolata</taxon>
        <taxon>Dinophyceae</taxon>
        <taxon>Suessiales</taxon>
        <taxon>Symbiodiniaceae</taxon>
        <taxon>Effrenium</taxon>
    </lineage>
</organism>
<comment type="caution">
    <text evidence="1">The sequence shown here is derived from an EMBL/GenBank/DDBJ whole genome shotgun (WGS) entry which is preliminary data.</text>
</comment>
<evidence type="ECO:0000313" key="2">
    <source>
        <dbReference type="Proteomes" id="UP001178507"/>
    </source>
</evidence>
<dbReference type="AlphaFoldDB" id="A0AA36HLB5"/>
<gene>
    <name evidence="1" type="ORF">EVOR1521_LOCUS1630</name>
</gene>
<protein>
    <submittedName>
        <fullName evidence="1">Uncharacterized protein</fullName>
    </submittedName>
</protein>
<proteinExistence type="predicted"/>
<dbReference type="Proteomes" id="UP001178507">
    <property type="component" value="Unassembled WGS sequence"/>
</dbReference>